<feature type="region of interest" description="Disordered" evidence="5">
    <location>
        <begin position="214"/>
        <end position="252"/>
    </location>
</feature>
<feature type="region of interest" description="Disordered" evidence="5">
    <location>
        <begin position="331"/>
        <end position="407"/>
    </location>
</feature>
<sequence>MSSSRIMRLCALGGLLFSTCNAQGFVSDRQCFYDRDKPAGSVIVPCSSDEKTWCCKAGDVCLSDNACWNMETGNTYLYGCTDETYQHYTCPKKCGFNSELSNWVGLVYCNDTALMPNQNSWVCHHPQSCADNCPADRHTPWLLTLEKLPPINCSEMTPLVEAFAGPTSLRPFLWLPSAMGESTSWFSPTNATYVLRTDWTPSTAYASTATTSSSSSITSSVTTTTSASTGSVPTNSAAPATAVPSAAASDDGDSTVLKVGVGVGVGVGVPLLALLAFLAFWIRRRGRRDSPPAPAHPSVSEAEHARPVYYEPKYDPNPAYYYPQQPQYQAYHPEPAQAPGEPGGFYQAKAELPADQNVPRHSMSPVPLYSEFEAQSRDKSIPGDVSPQGDTSPRRPLSPRHEVSNGM</sequence>
<evidence type="ECO:0000256" key="6">
    <source>
        <dbReference type="SAM" id="Phobius"/>
    </source>
</evidence>
<feature type="compositionally biased region" description="Low complexity" evidence="5">
    <location>
        <begin position="331"/>
        <end position="340"/>
    </location>
</feature>
<keyword evidence="2 6" id="KW-0812">Transmembrane</keyword>
<evidence type="ECO:0000313" key="9">
    <source>
        <dbReference type="Proteomes" id="UP000016924"/>
    </source>
</evidence>
<dbReference type="PANTHER" id="PTHR15549">
    <property type="entry name" value="PAIRED IMMUNOGLOBULIN-LIKE TYPE 2 RECEPTOR"/>
    <property type="match status" value="1"/>
</dbReference>
<feature type="compositionally biased region" description="Low complexity" evidence="5">
    <location>
        <begin position="214"/>
        <end position="249"/>
    </location>
</feature>
<feature type="region of interest" description="Disordered" evidence="5">
    <location>
        <begin position="288"/>
        <end position="307"/>
    </location>
</feature>
<dbReference type="OrthoDB" id="4148662at2759"/>
<dbReference type="eggNOG" id="ENOG502SP80">
    <property type="taxonomic scope" value="Eukaryota"/>
</dbReference>
<evidence type="ECO:0000256" key="4">
    <source>
        <dbReference type="ARBA" id="ARBA00023136"/>
    </source>
</evidence>
<dbReference type="GO" id="GO:0016020">
    <property type="term" value="C:membrane"/>
    <property type="evidence" value="ECO:0007669"/>
    <property type="project" value="UniProtKB-SubCell"/>
</dbReference>
<organism evidence="8 9">
    <name type="scientific">Coniosporium apollinis (strain CBS 100218)</name>
    <name type="common">Rock-inhabiting black yeast</name>
    <dbReference type="NCBI Taxonomy" id="1168221"/>
    <lineage>
        <taxon>Eukaryota</taxon>
        <taxon>Fungi</taxon>
        <taxon>Dikarya</taxon>
        <taxon>Ascomycota</taxon>
        <taxon>Pezizomycotina</taxon>
        <taxon>Dothideomycetes</taxon>
        <taxon>Dothideomycetes incertae sedis</taxon>
        <taxon>Coniosporium</taxon>
    </lineage>
</organism>
<reference evidence="9" key="1">
    <citation type="submission" date="2012-06" db="EMBL/GenBank/DDBJ databases">
        <title>The genome sequence of Coniosporium apollinis CBS 100218.</title>
        <authorList>
            <consortium name="The Broad Institute Genome Sequencing Platform"/>
            <person name="Cuomo C."/>
            <person name="Gorbushina A."/>
            <person name="Noack S."/>
            <person name="Walker B."/>
            <person name="Young S.K."/>
            <person name="Zeng Q."/>
            <person name="Gargeya S."/>
            <person name="Fitzgerald M."/>
            <person name="Haas B."/>
            <person name="Abouelleil A."/>
            <person name="Alvarado L."/>
            <person name="Arachchi H.M."/>
            <person name="Berlin A.M."/>
            <person name="Chapman S.B."/>
            <person name="Goldberg J."/>
            <person name="Griggs A."/>
            <person name="Gujja S."/>
            <person name="Hansen M."/>
            <person name="Howarth C."/>
            <person name="Imamovic A."/>
            <person name="Larimer J."/>
            <person name="McCowan C."/>
            <person name="Montmayeur A."/>
            <person name="Murphy C."/>
            <person name="Neiman D."/>
            <person name="Pearson M."/>
            <person name="Priest M."/>
            <person name="Roberts A."/>
            <person name="Saif S."/>
            <person name="Shea T."/>
            <person name="Sisk P."/>
            <person name="Sykes S."/>
            <person name="Wortman J."/>
            <person name="Nusbaum C."/>
            <person name="Birren B."/>
        </authorList>
    </citation>
    <scope>NUCLEOTIDE SEQUENCE [LARGE SCALE GENOMIC DNA]</scope>
    <source>
        <strain evidence="9">CBS 100218</strain>
    </source>
</reference>
<dbReference type="InterPro" id="IPR051694">
    <property type="entry name" value="Immunoregulatory_rcpt-like"/>
</dbReference>
<proteinExistence type="predicted"/>
<evidence type="ECO:0000256" key="7">
    <source>
        <dbReference type="SAM" id="SignalP"/>
    </source>
</evidence>
<accession>R7YWV7</accession>
<evidence type="ECO:0000256" key="5">
    <source>
        <dbReference type="SAM" id="MobiDB-lite"/>
    </source>
</evidence>
<keyword evidence="4 6" id="KW-0472">Membrane</keyword>
<name>R7YWV7_CONA1</name>
<evidence type="ECO:0000256" key="3">
    <source>
        <dbReference type="ARBA" id="ARBA00022989"/>
    </source>
</evidence>
<dbReference type="Proteomes" id="UP000016924">
    <property type="component" value="Unassembled WGS sequence"/>
</dbReference>
<evidence type="ECO:0000313" key="8">
    <source>
        <dbReference type="EMBL" id="EON66392.1"/>
    </source>
</evidence>
<gene>
    <name evidence="8" type="ORF">W97_05489</name>
</gene>
<keyword evidence="7" id="KW-0732">Signal</keyword>
<keyword evidence="3 6" id="KW-1133">Transmembrane helix</keyword>
<protein>
    <recommendedName>
        <fullName evidence="10">Mid2 domain-containing protein</fullName>
    </recommendedName>
</protein>
<comment type="subcellular location">
    <subcellularLocation>
        <location evidence="1">Membrane</location>
        <topology evidence="1">Single-pass membrane protein</topology>
    </subcellularLocation>
</comment>
<dbReference type="OMA" id="GCNDPTY"/>
<evidence type="ECO:0008006" key="10">
    <source>
        <dbReference type="Google" id="ProtNLM"/>
    </source>
</evidence>
<dbReference type="EMBL" id="JH767580">
    <property type="protein sequence ID" value="EON66392.1"/>
    <property type="molecule type" value="Genomic_DNA"/>
</dbReference>
<feature type="transmembrane region" description="Helical" evidence="6">
    <location>
        <begin position="259"/>
        <end position="282"/>
    </location>
</feature>
<dbReference type="GO" id="GO:0071944">
    <property type="term" value="C:cell periphery"/>
    <property type="evidence" value="ECO:0007669"/>
    <property type="project" value="UniProtKB-ARBA"/>
</dbReference>
<dbReference type="GeneID" id="19902800"/>
<dbReference type="RefSeq" id="XP_007781709.1">
    <property type="nucleotide sequence ID" value="XM_007783519.1"/>
</dbReference>
<dbReference type="AlphaFoldDB" id="R7YWV7"/>
<evidence type="ECO:0000256" key="2">
    <source>
        <dbReference type="ARBA" id="ARBA00022692"/>
    </source>
</evidence>
<feature type="chain" id="PRO_5004450877" description="Mid2 domain-containing protein" evidence="7">
    <location>
        <begin position="23"/>
        <end position="407"/>
    </location>
</feature>
<evidence type="ECO:0000256" key="1">
    <source>
        <dbReference type="ARBA" id="ARBA00004167"/>
    </source>
</evidence>
<dbReference type="STRING" id="1168221.R7YWV7"/>
<dbReference type="HOGENOM" id="CLU_053545_1_0_1"/>
<keyword evidence="9" id="KW-1185">Reference proteome</keyword>
<feature type="signal peptide" evidence="7">
    <location>
        <begin position="1"/>
        <end position="22"/>
    </location>
</feature>